<evidence type="ECO:0000313" key="3">
    <source>
        <dbReference type="Proteomes" id="UP000623467"/>
    </source>
</evidence>
<sequence>MGLNSCPGGVLPNFVPSPSEHGLKTRAFQLSPDRPVSLGEHPAPDIGQEIRTLIDDQARFLKRLGYPEMEPTAFETVKRYAADAVRLRGGRIVKVELAKDITREAFVGVAGGYWSATAGEGPQEHRHMLRLLNANIPRVGDLSVELLARHVGPFLDLWALILVHLLYWLHVLWLSRLLTLIGPLIIVSQSNPVAATLQSGYLASVWKDLSDDDIRSLQAGTTPPELEQRLVDRRYPESRGDHFTEAIGKSVIVPTGPDPAHLSIHIPHAHYGRLKYDPVLKRKRWAVDFLVEVVVEVYVRVTANMLDEEEVDWENGSAIRSFLERIQAAADHIVEESGVGAALTAAKNAARRAELCVTFLRSLRASKVRHERWLQTQGPGKAQAARTTITAAPAGERREAQLKALLENARLLDSFDLPPDPDHLGSYLHPILSETWPEWFRGLADGKDVVYAANAMGRTEEGAAGAKANQAKIGPWRRKNVVKVVVDTVAIARKNMREAIAQMAAADEYVMKELDQSARIGRCPVCDVFAVGHHNRAYHECADGTQRRLNRQQFPDIERILYVHDVLGNGSMDAAFEDPDDVAAEFCLVPVPVSEILKHARTVEILRGLLRAEDFDALSAVFPQVEESLRVFISEDRIGDHELRVTLAVDVVISVYSTCPDEFRPQDPKYRTAWKKDGADIIIPWFEQRHKPLVMVTCPGPEGYQGFPHFMVTSSATPSQGQFPWALKRRCPLCEHSKQDGRSFSEVKTLLDLPPHHARFLWVRLRRGVKRPVVRASKTAKAKRDENGEEGSEESDGE</sequence>
<dbReference type="OrthoDB" id="3045403at2759"/>
<dbReference type="AlphaFoldDB" id="A0A8H7DDE9"/>
<name>A0A8H7DDE9_9AGAR</name>
<organism evidence="2 3">
    <name type="scientific">Mycena sanguinolenta</name>
    <dbReference type="NCBI Taxonomy" id="230812"/>
    <lineage>
        <taxon>Eukaryota</taxon>
        <taxon>Fungi</taxon>
        <taxon>Dikarya</taxon>
        <taxon>Basidiomycota</taxon>
        <taxon>Agaricomycotina</taxon>
        <taxon>Agaricomycetes</taxon>
        <taxon>Agaricomycetidae</taxon>
        <taxon>Agaricales</taxon>
        <taxon>Marasmiineae</taxon>
        <taxon>Mycenaceae</taxon>
        <taxon>Mycena</taxon>
    </lineage>
</organism>
<feature type="compositionally biased region" description="Acidic residues" evidence="1">
    <location>
        <begin position="787"/>
        <end position="798"/>
    </location>
</feature>
<dbReference type="Proteomes" id="UP000623467">
    <property type="component" value="Unassembled WGS sequence"/>
</dbReference>
<evidence type="ECO:0000256" key="1">
    <source>
        <dbReference type="SAM" id="MobiDB-lite"/>
    </source>
</evidence>
<dbReference type="EMBL" id="JACAZH010000004">
    <property type="protein sequence ID" value="KAF7370315.1"/>
    <property type="molecule type" value="Genomic_DNA"/>
</dbReference>
<protein>
    <submittedName>
        <fullName evidence="2">Cysteine proteinase</fullName>
    </submittedName>
</protein>
<reference evidence="2" key="1">
    <citation type="submission" date="2020-05" db="EMBL/GenBank/DDBJ databases">
        <title>Mycena genomes resolve the evolution of fungal bioluminescence.</title>
        <authorList>
            <person name="Tsai I.J."/>
        </authorList>
    </citation>
    <scope>NUCLEOTIDE SEQUENCE</scope>
    <source>
        <strain evidence="2">160909Yilan</strain>
    </source>
</reference>
<comment type="caution">
    <text evidence="2">The sequence shown here is derived from an EMBL/GenBank/DDBJ whole genome shotgun (WGS) entry which is preliminary data.</text>
</comment>
<keyword evidence="3" id="KW-1185">Reference proteome</keyword>
<gene>
    <name evidence="2" type="ORF">MSAN_00662900</name>
</gene>
<feature type="region of interest" description="Disordered" evidence="1">
    <location>
        <begin position="773"/>
        <end position="798"/>
    </location>
</feature>
<proteinExistence type="predicted"/>
<accession>A0A8H7DDE9</accession>
<evidence type="ECO:0000313" key="2">
    <source>
        <dbReference type="EMBL" id="KAF7370315.1"/>
    </source>
</evidence>